<organism evidence="2 3">
    <name type="scientific">Spirosoma rhododendri</name>
    <dbReference type="NCBI Taxonomy" id="2728024"/>
    <lineage>
        <taxon>Bacteria</taxon>
        <taxon>Pseudomonadati</taxon>
        <taxon>Bacteroidota</taxon>
        <taxon>Cytophagia</taxon>
        <taxon>Cytophagales</taxon>
        <taxon>Cytophagaceae</taxon>
        <taxon>Spirosoma</taxon>
    </lineage>
</organism>
<name>A0A7L5DL72_9BACT</name>
<proteinExistence type="predicted"/>
<gene>
    <name evidence="2" type="ORF">HH216_07285</name>
</gene>
<accession>A0A7L5DL72</accession>
<sequence length="184" mass="21324">MNPLRAYDINIAGLDNKRHEYDFESGDAFFAALDQSLIEKGNVRTHLVLDKSETMIRLEFHISGVVEQTCDRSLDLYDEPIETQQMMLLKFGDHNEELSDEIELIERNTSTINVARYIFEFIGLALPMKRLHPRFRDEDDEQDDEVNGKLVYQSGTPSDDDDDTDTPNEAIDPRWEALRKLNNN</sequence>
<evidence type="ECO:0000313" key="3">
    <source>
        <dbReference type="Proteomes" id="UP000501128"/>
    </source>
</evidence>
<dbReference type="InterPro" id="IPR003772">
    <property type="entry name" value="YceD"/>
</dbReference>
<dbReference type="Proteomes" id="UP000501128">
    <property type="component" value="Chromosome"/>
</dbReference>
<protein>
    <submittedName>
        <fullName evidence="2">DUF177 domain-containing protein</fullName>
    </submittedName>
</protein>
<feature type="compositionally biased region" description="Basic and acidic residues" evidence="1">
    <location>
        <begin position="171"/>
        <end position="184"/>
    </location>
</feature>
<dbReference type="EMBL" id="CP051677">
    <property type="protein sequence ID" value="QJD78251.1"/>
    <property type="molecule type" value="Genomic_DNA"/>
</dbReference>
<evidence type="ECO:0000313" key="2">
    <source>
        <dbReference type="EMBL" id="QJD78251.1"/>
    </source>
</evidence>
<dbReference type="AlphaFoldDB" id="A0A7L5DL72"/>
<keyword evidence="3" id="KW-1185">Reference proteome</keyword>
<dbReference type="KEGG" id="srho:HH216_07285"/>
<dbReference type="RefSeq" id="WP_169550191.1">
    <property type="nucleotide sequence ID" value="NZ_CP051677.1"/>
</dbReference>
<evidence type="ECO:0000256" key="1">
    <source>
        <dbReference type="SAM" id="MobiDB-lite"/>
    </source>
</evidence>
<dbReference type="Pfam" id="PF02620">
    <property type="entry name" value="YceD"/>
    <property type="match status" value="1"/>
</dbReference>
<reference evidence="2 3" key="1">
    <citation type="submission" date="2020-04" db="EMBL/GenBank/DDBJ databases">
        <title>Genome sequencing of novel species.</title>
        <authorList>
            <person name="Heo J."/>
            <person name="Kim S.-J."/>
            <person name="Kim J.-S."/>
            <person name="Hong S.-B."/>
            <person name="Kwon S.-W."/>
        </authorList>
    </citation>
    <scope>NUCLEOTIDE SEQUENCE [LARGE SCALE GENOMIC DNA]</scope>
    <source>
        <strain evidence="2 3">CJU-R4</strain>
    </source>
</reference>
<feature type="region of interest" description="Disordered" evidence="1">
    <location>
        <begin position="136"/>
        <end position="184"/>
    </location>
</feature>